<keyword evidence="11" id="KW-0255">Endonuclease</keyword>
<comment type="catalytic activity">
    <reaction evidence="6">
        <text>Couples ATP hydrolysis with the unwinding of duplex DNA by translocating in the 3'-5' direction.</text>
        <dbReference type="EC" id="5.6.2.4"/>
    </reaction>
</comment>
<dbReference type="SUPFAM" id="SSF52540">
    <property type="entry name" value="P-loop containing nucleoside triphosphate hydrolases"/>
    <property type="match status" value="1"/>
</dbReference>
<evidence type="ECO:0000256" key="7">
    <source>
        <dbReference type="ARBA" id="ARBA00034808"/>
    </source>
</evidence>
<dbReference type="GO" id="GO:0004386">
    <property type="term" value="F:helicase activity"/>
    <property type="evidence" value="ECO:0007669"/>
    <property type="project" value="UniProtKB-KW"/>
</dbReference>
<evidence type="ECO:0000256" key="5">
    <source>
        <dbReference type="ARBA" id="ARBA00023235"/>
    </source>
</evidence>
<evidence type="ECO:0000259" key="10">
    <source>
        <dbReference type="PROSITE" id="PS51198"/>
    </source>
</evidence>
<evidence type="ECO:0000256" key="9">
    <source>
        <dbReference type="PROSITE-ProRule" id="PRU00560"/>
    </source>
</evidence>
<proteinExistence type="predicted"/>
<evidence type="ECO:0000256" key="3">
    <source>
        <dbReference type="ARBA" id="ARBA00022806"/>
    </source>
</evidence>
<dbReference type="InterPro" id="IPR014017">
    <property type="entry name" value="DNA_helicase_UvrD-like_C"/>
</dbReference>
<name>A0ABR6BIW5_9PSEU</name>
<keyword evidence="2 9" id="KW-0378">Hydrolase</keyword>
<dbReference type="EC" id="5.6.2.4" evidence="7"/>
<dbReference type="InterPro" id="IPR035093">
    <property type="entry name" value="RelE/ParE_toxin_dom_sf"/>
</dbReference>
<dbReference type="Pfam" id="PF00580">
    <property type="entry name" value="UvrD-helicase"/>
    <property type="match status" value="1"/>
</dbReference>
<dbReference type="GO" id="GO:0004519">
    <property type="term" value="F:endonuclease activity"/>
    <property type="evidence" value="ECO:0007669"/>
    <property type="project" value="UniProtKB-KW"/>
</dbReference>
<feature type="binding site" evidence="9">
    <location>
        <begin position="276"/>
        <end position="283"/>
    </location>
    <ligand>
        <name>ATP</name>
        <dbReference type="ChEBI" id="CHEBI:30616"/>
    </ligand>
</feature>
<dbReference type="InterPro" id="IPR014016">
    <property type="entry name" value="UvrD-like_ATP-bd"/>
</dbReference>
<dbReference type="Pfam" id="PF13361">
    <property type="entry name" value="UvrD_C"/>
    <property type="match status" value="1"/>
</dbReference>
<dbReference type="EMBL" id="JACJID010000003">
    <property type="protein sequence ID" value="MBA8926836.1"/>
    <property type="molecule type" value="Genomic_DNA"/>
</dbReference>
<dbReference type="Proteomes" id="UP000517916">
    <property type="component" value="Unassembled WGS sequence"/>
</dbReference>
<keyword evidence="5" id="KW-0413">Isomerase</keyword>
<evidence type="ECO:0000256" key="1">
    <source>
        <dbReference type="ARBA" id="ARBA00022741"/>
    </source>
</evidence>
<comment type="catalytic activity">
    <reaction evidence="8">
        <text>ATP + H2O = ADP + phosphate + H(+)</text>
        <dbReference type="Rhea" id="RHEA:13065"/>
        <dbReference type="ChEBI" id="CHEBI:15377"/>
        <dbReference type="ChEBI" id="CHEBI:15378"/>
        <dbReference type="ChEBI" id="CHEBI:30616"/>
        <dbReference type="ChEBI" id="CHEBI:43474"/>
        <dbReference type="ChEBI" id="CHEBI:456216"/>
        <dbReference type="EC" id="5.6.2.4"/>
    </reaction>
</comment>
<reference evidence="11 12" key="1">
    <citation type="submission" date="2020-08" db="EMBL/GenBank/DDBJ databases">
        <title>Genomic Encyclopedia of Archaeal and Bacterial Type Strains, Phase II (KMG-II): from individual species to whole genera.</title>
        <authorList>
            <person name="Goeker M."/>
        </authorList>
    </citation>
    <scope>NUCLEOTIDE SEQUENCE [LARGE SCALE GENOMIC DNA]</scope>
    <source>
        <strain evidence="11 12">DSM 43850</strain>
    </source>
</reference>
<comment type="caution">
    <text evidence="11">The sequence shown here is derived from an EMBL/GenBank/DDBJ whole genome shotgun (WGS) entry which is preliminary data.</text>
</comment>
<keyword evidence="3 9" id="KW-0347">Helicase</keyword>
<sequence length="724" mass="79883">MSERKFVRTDTFDKAYHKLDGTVQKLVIAFLHTLQLNPNANSLNLKQPQAARDRRVRTARVNDNFRAVLLRDGETFYLVTVLEHDKAYKLAEGLTMDINKVTGGIELLDLSGLEESTRNSASGAPLVGPDAMPGLFDGVSDADLVRLGVNEVLIPALRELRTEDALLGVCEFLPKLARDVLLSLYDGKCPEEIWQKVTAPEQPDTPLTDAERGDYEAALTRPATLETFVVSSDAQELERNLLRPFSEWRIFLHPEQRKLAYRPKNKPYNGPVRVTGGPGTGKTVVALHRVAALADPQRGEGRGRILLTTFTTTLADQLERLLKDLGGQELASAVTVRNIDKVATSVARHPSATVPAMLGDLELLKRWRDLLTEQAEPGRFDSRFLLGEWTQVVLAQGLQTRDDYFAARRRGRGLRINRADRAEIWALIEEYERRLEQDQAVGFKQLAATAARIAEAGLEPRQQYAHIVVDEAQDLHAAHWRLLRALAPEGPNDLFVCGDTHQRIYDNRVTLGSLGIDIRGRSHKLSLNYRTTRQILAAAGDLLDREQFDDLDGGADDLAGYRSVLSGREAELTGYPSVRAEMSALVNRVAGWKEAGILPQDIAVVARTGALCDAALDALQSSGTGAIRVDAGKAPRVGDYVHVMTMHRTKGLEYRAVAVIGVSDQCVPQPAALTDAAADPLQHAQDLRAERSLLFVAATRAREALAITWHGRPSPFLVHRARAQ</sequence>
<evidence type="ECO:0000313" key="11">
    <source>
        <dbReference type="EMBL" id="MBA8926836.1"/>
    </source>
</evidence>
<feature type="domain" description="UvrD-like helicase ATP-binding" evidence="10">
    <location>
        <begin position="255"/>
        <end position="532"/>
    </location>
</feature>
<evidence type="ECO:0000256" key="8">
    <source>
        <dbReference type="ARBA" id="ARBA00048988"/>
    </source>
</evidence>
<dbReference type="PANTHER" id="PTHR11070">
    <property type="entry name" value="UVRD / RECB / PCRA DNA HELICASE FAMILY MEMBER"/>
    <property type="match status" value="1"/>
</dbReference>
<dbReference type="PROSITE" id="PS51198">
    <property type="entry name" value="UVRD_HELICASE_ATP_BIND"/>
    <property type="match status" value="1"/>
</dbReference>
<keyword evidence="4 9" id="KW-0067">ATP-binding</keyword>
<dbReference type="RefSeq" id="WP_318296413.1">
    <property type="nucleotide sequence ID" value="NZ_BAAABQ010000091.1"/>
</dbReference>
<dbReference type="PANTHER" id="PTHR11070:SF45">
    <property type="entry name" value="DNA 3'-5' HELICASE"/>
    <property type="match status" value="1"/>
</dbReference>
<dbReference type="Gene3D" id="3.40.50.300">
    <property type="entry name" value="P-loop containing nucleotide triphosphate hydrolases"/>
    <property type="match status" value="2"/>
</dbReference>
<dbReference type="SUPFAM" id="SSF143011">
    <property type="entry name" value="RelE-like"/>
    <property type="match status" value="1"/>
</dbReference>
<protein>
    <recommendedName>
        <fullName evidence="7">DNA 3'-5' helicase</fullName>
        <ecNumber evidence="7">5.6.2.4</ecNumber>
    </recommendedName>
</protein>
<evidence type="ECO:0000256" key="4">
    <source>
        <dbReference type="ARBA" id="ARBA00022840"/>
    </source>
</evidence>
<keyword evidence="1 9" id="KW-0547">Nucleotide-binding</keyword>
<gene>
    <name evidence="11" type="ORF">BC739_004042</name>
</gene>
<keyword evidence="11" id="KW-0540">Nuclease</keyword>
<accession>A0ABR6BIW5</accession>
<keyword evidence="12" id="KW-1185">Reference proteome</keyword>
<organism evidence="11 12">
    <name type="scientific">Kutzneria viridogrisea</name>
    <dbReference type="NCBI Taxonomy" id="47990"/>
    <lineage>
        <taxon>Bacteria</taxon>
        <taxon>Bacillati</taxon>
        <taxon>Actinomycetota</taxon>
        <taxon>Actinomycetes</taxon>
        <taxon>Pseudonocardiales</taxon>
        <taxon>Pseudonocardiaceae</taxon>
        <taxon>Kutzneria</taxon>
    </lineage>
</organism>
<dbReference type="InterPro" id="IPR000212">
    <property type="entry name" value="DNA_helicase_UvrD/REP"/>
</dbReference>
<evidence type="ECO:0000313" key="12">
    <source>
        <dbReference type="Proteomes" id="UP000517916"/>
    </source>
</evidence>
<evidence type="ECO:0000256" key="6">
    <source>
        <dbReference type="ARBA" id="ARBA00034617"/>
    </source>
</evidence>
<evidence type="ECO:0000256" key="2">
    <source>
        <dbReference type="ARBA" id="ARBA00022801"/>
    </source>
</evidence>
<dbReference type="InterPro" id="IPR027417">
    <property type="entry name" value="P-loop_NTPase"/>
</dbReference>